<comment type="catalytic activity">
    <reaction evidence="19">
        <text>O-phospho-L-tyrosyl-[protein] + H2O = L-tyrosyl-[protein] + phosphate</text>
        <dbReference type="Rhea" id="RHEA:10684"/>
        <dbReference type="Rhea" id="RHEA-COMP:10136"/>
        <dbReference type="Rhea" id="RHEA-COMP:20101"/>
        <dbReference type="ChEBI" id="CHEBI:15377"/>
        <dbReference type="ChEBI" id="CHEBI:43474"/>
        <dbReference type="ChEBI" id="CHEBI:46858"/>
        <dbReference type="ChEBI" id="CHEBI:61978"/>
        <dbReference type="EC" id="3.1.3.48"/>
    </reaction>
    <physiologicalReaction direction="left-to-right" evidence="19">
        <dbReference type="Rhea" id="RHEA:10685"/>
    </physiologicalReaction>
</comment>
<name>A0A0L0T110_ALLM3</name>
<dbReference type="GO" id="GO:0004722">
    <property type="term" value="F:protein serine/threonine phosphatase activity"/>
    <property type="evidence" value="ECO:0007669"/>
    <property type="project" value="UniProtKB-EC"/>
</dbReference>
<comment type="catalytic activity">
    <reaction evidence="10">
        <text>1,2-dihexadecanoyl-sn-glycero-3-phospho-(1D-myo-inositol-3,4,5-trisphosphate) + H2O = 1,2-dihexadecanoyl-sn-glycero-3-phospho-(1D-myo-inositol-4,5-bisphosphate) + phosphate</text>
        <dbReference type="Rhea" id="RHEA:43560"/>
        <dbReference type="ChEBI" id="CHEBI:15377"/>
        <dbReference type="ChEBI" id="CHEBI:43474"/>
        <dbReference type="ChEBI" id="CHEBI:83420"/>
        <dbReference type="ChEBI" id="CHEBI:83423"/>
    </reaction>
    <physiologicalReaction direction="left-to-right" evidence="10">
        <dbReference type="Rhea" id="RHEA:43561"/>
    </physiologicalReaction>
</comment>
<keyword evidence="6" id="KW-0963">Cytoplasm</keyword>
<dbReference type="PROSITE" id="PS00383">
    <property type="entry name" value="TYR_PHOSPHATASE_1"/>
    <property type="match status" value="1"/>
</dbReference>
<comment type="subcellular location">
    <subcellularLocation>
        <location evidence="1">Cytoplasm</location>
    </subcellularLocation>
</comment>
<dbReference type="eggNOG" id="KOG2283">
    <property type="taxonomic scope" value="Eukaryota"/>
</dbReference>
<dbReference type="GO" id="GO:0046856">
    <property type="term" value="P:phosphatidylinositol dephosphorylation"/>
    <property type="evidence" value="ECO:0007669"/>
    <property type="project" value="TreeGrafter"/>
</dbReference>
<comment type="similarity">
    <text evidence="2">Belongs to the PTEN phosphatase protein family.</text>
</comment>
<dbReference type="PROSITE" id="PS51182">
    <property type="entry name" value="C2_TENSIN"/>
    <property type="match status" value="1"/>
</dbReference>
<dbReference type="Pfam" id="PF22785">
    <property type="entry name" value="Tc-R-P"/>
    <property type="match status" value="1"/>
</dbReference>
<evidence type="ECO:0000259" key="23">
    <source>
        <dbReference type="PROSITE" id="PS51182"/>
    </source>
</evidence>
<dbReference type="InterPro" id="IPR045101">
    <property type="entry name" value="PTP_PTEN"/>
</dbReference>
<dbReference type="InterPro" id="IPR035892">
    <property type="entry name" value="C2_domain_sf"/>
</dbReference>
<dbReference type="EC" id="3.1.3.16" evidence="5"/>
<dbReference type="GO" id="GO:0005886">
    <property type="term" value="C:plasma membrane"/>
    <property type="evidence" value="ECO:0007669"/>
    <property type="project" value="TreeGrafter"/>
</dbReference>
<evidence type="ECO:0000256" key="11">
    <source>
        <dbReference type="ARBA" id="ARBA00034268"/>
    </source>
</evidence>
<feature type="region of interest" description="Disordered" evidence="20">
    <location>
        <begin position="562"/>
        <end position="581"/>
    </location>
</feature>
<evidence type="ECO:0000256" key="12">
    <source>
        <dbReference type="ARBA" id="ARBA00034338"/>
    </source>
</evidence>
<feature type="domain" description="Tyrosine specific protein phosphatases" evidence="21">
    <location>
        <begin position="160"/>
        <end position="231"/>
    </location>
</feature>
<dbReference type="STRING" id="578462.A0A0L0T110"/>
<dbReference type="OrthoDB" id="5632at2759"/>
<comment type="catalytic activity">
    <reaction evidence="15">
        <text>1D-myo-inositol 1,3,4,5,6-pentakisphosphate + H2O = 1D-myo-inositol 1,4,5,6-tetrakisphosphate + phosphate</text>
        <dbReference type="Rhea" id="RHEA:77143"/>
        <dbReference type="ChEBI" id="CHEBI:15377"/>
        <dbReference type="ChEBI" id="CHEBI:43474"/>
        <dbReference type="ChEBI" id="CHEBI:57627"/>
        <dbReference type="ChEBI" id="CHEBI:57733"/>
    </reaction>
    <physiologicalReaction direction="left-to-right" evidence="15">
        <dbReference type="Rhea" id="RHEA:77144"/>
    </physiologicalReaction>
</comment>
<comment type="catalytic activity">
    <reaction evidence="14">
        <text>a 1,2-diacyl-sn-glycero-3-phospho-(1D-myo-inositol-3,4,5-trisphosphate) + H2O = a 1,2-diacyl-sn-glycero-3-phospho-(1D-myo-inositol-4,5-bisphosphate) + phosphate</text>
        <dbReference type="Rhea" id="RHEA:25017"/>
        <dbReference type="ChEBI" id="CHEBI:15377"/>
        <dbReference type="ChEBI" id="CHEBI:43474"/>
        <dbReference type="ChEBI" id="CHEBI:57836"/>
        <dbReference type="ChEBI" id="CHEBI:58456"/>
        <dbReference type="EC" id="3.1.3.67"/>
    </reaction>
    <physiologicalReaction direction="left-to-right" evidence="14">
        <dbReference type="Rhea" id="RHEA:25018"/>
    </physiologicalReaction>
</comment>
<evidence type="ECO:0000313" key="25">
    <source>
        <dbReference type="Proteomes" id="UP000054350"/>
    </source>
</evidence>
<dbReference type="Pfam" id="PF10409">
    <property type="entry name" value="PTEN_C2"/>
    <property type="match status" value="1"/>
</dbReference>
<keyword evidence="8" id="KW-0904">Protein phosphatase</keyword>
<evidence type="ECO:0000256" key="13">
    <source>
        <dbReference type="ARBA" id="ARBA00043734"/>
    </source>
</evidence>
<gene>
    <name evidence="24" type="ORF">AMAG_13003</name>
</gene>
<evidence type="ECO:0000256" key="1">
    <source>
        <dbReference type="ARBA" id="ARBA00004496"/>
    </source>
</evidence>
<comment type="catalytic activity">
    <reaction evidence="13">
        <text>1D-myo-inositol 1,3,4,5-tetrakisphosphate + H2O = 1D-myo-inositol 1,4,5-trisphosphate + phosphate</text>
        <dbReference type="Rhea" id="RHEA:77155"/>
        <dbReference type="ChEBI" id="CHEBI:15377"/>
        <dbReference type="ChEBI" id="CHEBI:43474"/>
        <dbReference type="ChEBI" id="CHEBI:57895"/>
        <dbReference type="ChEBI" id="CHEBI:203600"/>
    </reaction>
    <physiologicalReaction direction="left-to-right" evidence="13">
        <dbReference type="Rhea" id="RHEA:77156"/>
    </physiologicalReaction>
</comment>
<evidence type="ECO:0000256" key="8">
    <source>
        <dbReference type="ARBA" id="ARBA00022912"/>
    </source>
</evidence>
<accession>A0A0L0T110</accession>
<keyword evidence="7" id="KW-0378">Hydrolase</keyword>
<dbReference type="EMBL" id="GG745356">
    <property type="protein sequence ID" value="KNE68345.1"/>
    <property type="molecule type" value="Genomic_DNA"/>
</dbReference>
<proteinExistence type="inferred from homology"/>
<keyword evidence="9" id="KW-0443">Lipid metabolism</keyword>
<evidence type="ECO:0000256" key="3">
    <source>
        <dbReference type="ARBA" id="ARBA00013015"/>
    </source>
</evidence>
<dbReference type="InterPro" id="IPR000387">
    <property type="entry name" value="Tyr_Pase_dom"/>
</dbReference>
<evidence type="ECO:0000256" key="17">
    <source>
        <dbReference type="ARBA" id="ARBA00047986"/>
    </source>
</evidence>
<evidence type="ECO:0000256" key="2">
    <source>
        <dbReference type="ARBA" id="ARBA00007881"/>
    </source>
</evidence>
<evidence type="ECO:0000256" key="20">
    <source>
        <dbReference type="SAM" id="MobiDB-lite"/>
    </source>
</evidence>
<sequence>MPAWTSASRTAPTWLTRALPCRWFNIVSHNTCSLTSWRCNRRPNHPTPSASQFTHAVTMLNPIRTAVSKKKRRFRGDGFDLDLAYITDRIIAMGYPSESVEGLYRNPLQEVVKFLDLKHKDHYKVYNLCSERCYDPAKFYGRVEHIPFEDHNAPPFDLIEVFCRSVQAWLDADAANVAAVHCKAGKGRTGVMICAYLLFSGHSKDPTTAMEFYGRARTHNGHGVTIPSQQRYINYWHLCLRNHLTYTPTERYLTRLTLRAPPGAATAAALGDTHSGVQVTVAAYSNGQRVFAFKNLPVLLDPVDPYDELPPTTAAVPLPHPCRLAGDVRMHLQFELAEKFGKEKPFHFWFNTFFTTLPETVLGKSEIDKCTRTSTTRSWMRVCRGAGVAGAGRGKCGGRNGGSVDESRGCDVRSWGRRAWGAPGGRVPRAPRYPPRAPRRGRVGAGAFAHVADGHAARSCQNVVGRNEILGVGRVVGARVVWTAEPRRQHRRRWGHGHVDRRDWHVAASVEGPVVVKDGQVGAVGVGRRARDGEFRGRDHVADVGAQGGWGGYAVGRNESETHACGSRAGGGRESARNDCRVKKHAQRDRWKWERDRRGYRWRRPRWARGET</sequence>
<keyword evidence="25" id="KW-1185">Reference proteome</keyword>
<dbReference type="PROSITE" id="PS51181">
    <property type="entry name" value="PPASE_TENSIN"/>
    <property type="match status" value="1"/>
</dbReference>
<reference evidence="24 25" key="1">
    <citation type="submission" date="2009-11" db="EMBL/GenBank/DDBJ databases">
        <title>Annotation of Allomyces macrogynus ATCC 38327.</title>
        <authorList>
            <consortium name="The Broad Institute Genome Sequencing Platform"/>
            <person name="Russ C."/>
            <person name="Cuomo C."/>
            <person name="Burger G."/>
            <person name="Gray M.W."/>
            <person name="Holland P.W.H."/>
            <person name="King N."/>
            <person name="Lang F.B.F."/>
            <person name="Roger A.J."/>
            <person name="Ruiz-Trillo I."/>
            <person name="Young S.K."/>
            <person name="Zeng Q."/>
            <person name="Gargeya S."/>
            <person name="Fitzgerald M."/>
            <person name="Haas B."/>
            <person name="Abouelleil A."/>
            <person name="Alvarado L."/>
            <person name="Arachchi H.M."/>
            <person name="Berlin A."/>
            <person name="Chapman S.B."/>
            <person name="Gearin G."/>
            <person name="Goldberg J."/>
            <person name="Griggs A."/>
            <person name="Gujja S."/>
            <person name="Hansen M."/>
            <person name="Heiman D."/>
            <person name="Howarth C."/>
            <person name="Larimer J."/>
            <person name="Lui A."/>
            <person name="MacDonald P.J.P."/>
            <person name="McCowen C."/>
            <person name="Montmayeur A."/>
            <person name="Murphy C."/>
            <person name="Neiman D."/>
            <person name="Pearson M."/>
            <person name="Priest M."/>
            <person name="Roberts A."/>
            <person name="Saif S."/>
            <person name="Shea T."/>
            <person name="Sisk P."/>
            <person name="Stolte C."/>
            <person name="Sykes S."/>
            <person name="Wortman J."/>
            <person name="Nusbaum C."/>
            <person name="Birren B."/>
        </authorList>
    </citation>
    <scope>NUCLEOTIDE SEQUENCE [LARGE SCALE GENOMIC DNA]</scope>
    <source>
        <strain evidence="24 25">ATCC 38327</strain>
    </source>
</reference>
<dbReference type="Proteomes" id="UP000054350">
    <property type="component" value="Unassembled WGS sequence"/>
</dbReference>
<dbReference type="InterPro" id="IPR029021">
    <property type="entry name" value="Prot-tyrosine_phosphatase-like"/>
</dbReference>
<dbReference type="EC" id="3.1.3.67" evidence="3"/>
<evidence type="ECO:0000256" key="14">
    <source>
        <dbReference type="ARBA" id="ARBA00043760"/>
    </source>
</evidence>
<feature type="domain" description="C2 tensin-type" evidence="23">
    <location>
        <begin position="248"/>
        <end position="392"/>
    </location>
</feature>
<evidence type="ECO:0000256" key="10">
    <source>
        <dbReference type="ARBA" id="ARBA00034256"/>
    </source>
</evidence>
<evidence type="ECO:0000256" key="9">
    <source>
        <dbReference type="ARBA" id="ARBA00023098"/>
    </source>
</evidence>
<dbReference type="GO" id="GO:0051896">
    <property type="term" value="P:regulation of phosphatidylinositol 3-kinase/protein kinase B signal transduction"/>
    <property type="evidence" value="ECO:0007669"/>
    <property type="project" value="TreeGrafter"/>
</dbReference>
<dbReference type="PROSITE" id="PS50056">
    <property type="entry name" value="TYR_PHOSPHATASE_2"/>
    <property type="match status" value="1"/>
</dbReference>
<dbReference type="Gene3D" id="2.60.40.1110">
    <property type="match status" value="1"/>
</dbReference>
<dbReference type="GO" id="GO:0005634">
    <property type="term" value="C:nucleus"/>
    <property type="evidence" value="ECO:0007669"/>
    <property type="project" value="TreeGrafter"/>
</dbReference>
<evidence type="ECO:0000256" key="15">
    <source>
        <dbReference type="ARBA" id="ARBA00043762"/>
    </source>
</evidence>
<evidence type="ECO:0000256" key="5">
    <source>
        <dbReference type="ARBA" id="ARBA00013081"/>
    </source>
</evidence>
<evidence type="ECO:0000256" key="7">
    <source>
        <dbReference type="ARBA" id="ARBA00022801"/>
    </source>
</evidence>
<evidence type="ECO:0000259" key="22">
    <source>
        <dbReference type="PROSITE" id="PS51181"/>
    </source>
</evidence>
<comment type="catalytic activity">
    <reaction evidence="17">
        <text>O-phospho-L-seryl-[protein] + H2O = L-seryl-[protein] + phosphate</text>
        <dbReference type="Rhea" id="RHEA:20629"/>
        <dbReference type="Rhea" id="RHEA-COMP:9863"/>
        <dbReference type="Rhea" id="RHEA-COMP:11604"/>
        <dbReference type="ChEBI" id="CHEBI:15377"/>
        <dbReference type="ChEBI" id="CHEBI:29999"/>
        <dbReference type="ChEBI" id="CHEBI:43474"/>
        <dbReference type="ChEBI" id="CHEBI:83421"/>
        <dbReference type="EC" id="3.1.3.16"/>
    </reaction>
    <physiologicalReaction direction="left-to-right" evidence="17">
        <dbReference type="Rhea" id="RHEA:20630"/>
    </physiologicalReaction>
</comment>
<evidence type="ECO:0000256" key="19">
    <source>
        <dbReference type="ARBA" id="ARBA00051341"/>
    </source>
</evidence>
<dbReference type="InterPro" id="IPR029023">
    <property type="entry name" value="Tensin_phosphatase"/>
</dbReference>
<dbReference type="InterPro" id="IPR014020">
    <property type="entry name" value="Tensin_C2-dom"/>
</dbReference>
<evidence type="ECO:0000256" key="18">
    <source>
        <dbReference type="ARBA" id="ARBA00048832"/>
    </source>
</evidence>
<comment type="catalytic activity">
    <reaction evidence="11">
        <text>1,2-dioctanoyl-sn-glycero-3-phospho-(1D-myo-inositol-3,4,5-trisphosphate) + H2O = 1,2-dioctanoyl-sn-glycero-3-phospho-(1D-myo-inositol-4,5-bisphosphate) + phosphate</text>
        <dbReference type="Rhea" id="RHEA:43552"/>
        <dbReference type="ChEBI" id="CHEBI:15377"/>
        <dbReference type="ChEBI" id="CHEBI:43474"/>
        <dbReference type="ChEBI" id="CHEBI:83416"/>
        <dbReference type="ChEBI" id="CHEBI:83419"/>
    </reaction>
    <physiologicalReaction direction="left-to-right" evidence="11">
        <dbReference type="Rhea" id="RHEA:43553"/>
    </physiologicalReaction>
</comment>
<evidence type="ECO:0000256" key="6">
    <source>
        <dbReference type="ARBA" id="ARBA00022490"/>
    </source>
</evidence>
<dbReference type="Gene3D" id="3.90.190.10">
    <property type="entry name" value="Protein tyrosine phosphatase superfamily"/>
    <property type="match status" value="1"/>
</dbReference>
<dbReference type="SUPFAM" id="SSF49562">
    <property type="entry name" value="C2 domain (Calcium/lipid-binding domain, CaLB)"/>
    <property type="match status" value="1"/>
</dbReference>
<dbReference type="GO" id="GO:0005829">
    <property type="term" value="C:cytosol"/>
    <property type="evidence" value="ECO:0007669"/>
    <property type="project" value="TreeGrafter"/>
</dbReference>
<dbReference type="PANTHER" id="PTHR12305">
    <property type="entry name" value="PHOSPHATASE WITH HOMOLOGY TO TENSIN"/>
    <property type="match status" value="1"/>
</dbReference>
<reference evidence="25" key="2">
    <citation type="submission" date="2009-11" db="EMBL/GenBank/DDBJ databases">
        <title>The Genome Sequence of Allomyces macrogynus strain ATCC 38327.</title>
        <authorList>
            <consortium name="The Broad Institute Genome Sequencing Platform"/>
            <person name="Russ C."/>
            <person name="Cuomo C."/>
            <person name="Shea T."/>
            <person name="Young S.K."/>
            <person name="Zeng Q."/>
            <person name="Koehrsen M."/>
            <person name="Haas B."/>
            <person name="Borodovsky M."/>
            <person name="Guigo R."/>
            <person name="Alvarado L."/>
            <person name="Berlin A."/>
            <person name="Borenstein D."/>
            <person name="Chen Z."/>
            <person name="Engels R."/>
            <person name="Freedman E."/>
            <person name="Gellesch M."/>
            <person name="Goldberg J."/>
            <person name="Griggs A."/>
            <person name="Gujja S."/>
            <person name="Heiman D."/>
            <person name="Hepburn T."/>
            <person name="Howarth C."/>
            <person name="Jen D."/>
            <person name="Larson L."/>
            <person name="Lewis B."/>
            <person name="Mehta T."/>
            <person name="Park D."/>
            <person name="Pearson M."/>
            <person name="Roberts A."/>
            <person name="Saif S."/>
            <person name="Shenoy N."/>
            <person name="Sisk P."/>
            <person name="Stolte C."/>
            <person name="Sykes S."/>
            <person name="Walk T."/>
            <person name="White J."/>
            <person name="Yandava C."/>
            <person name="Burger G."/>
            <person name="Gray M.W."/>
            <person name="Holland P.W.H."/>
            <person name="King N."/>
            <person name="Lang F.B.F."/>
            <person name="Roger A.J."/>
            <person name="Ruiz-Trillo I."/>
            <person name="Lander E."/>
            <person name="Nusbaum C."/>
        </authorList>
    </citation>
    <scope>NUCLEOTIDE SEQUENCE [LARGE SCALE GENOMIC DNA]</scope>
    <source>
        <strain evidence="25">ATCC 38327</strain>
    </source>
</reference>
<dbReference type="SMART" id="SM01301">
    <property type="entry name" value="PTPlike_phytase"/>
    <property type="match status" value="1"/>
</dbReference>
<dbReference type="InterPro" id="IPR016130">
    <property type="entry name" value="Tyr_Pase_AS"/>
</dbReference>
<evidence type="ECO:0000256" key="16">
    <source>
        <dbReference type="ARBA" id="ARBA00044309"/>
    </source>
</evidence>
<dbReference type="AlphaFoldDB" id="A0A0L0T110"/>
<dbReference type="VEuPathDB" id="FungiDB:AMAG_13003"/>
<dbReference type="GO" id="GO:0050793">
    <property type="term" value="P:regulation of developmental process"/>
    <property type="evidence" value="ECO:0007669"/>
    <property type="project" value="UniProtKB-ARBA"/>
</dbReference>
<organism evidence="24 25">
    <name type="scientific">Allomyces macrogynus (strain ATCC 38327)</name>
    <name type="common">Allomyces javanicus var. macrogynus</name>
    <dbReference type="NCBI Taxonomy" id="578462"/>
    <lineage>
        <taxon>Eukaryota</taxon>
        <taxon>Fungi</taxon>
        <taxon>Fungi incertae sedis</taxon>
        <taxon>Blastocladiomycota</taxon>
        <taxon>Blastocladiomycetes</taxon>
        <taxon>Blastocladiales</taxon>
        <taxon>Blastocladiaceae</taxon>
        <taxon>Allomyces</taxon>
    </lineage>
</organism>
<dbReference type="InterPro" id="IPR051281">
    <property type="entry name" value="Dual-spec_lipid-protein_phosph"/>
</dbReference>
<dbReference type="SUPFAM" id="SSF52799">
    <property type="entry name" value="(Phosphotyrosine protein) phosphatases II"/>
    <property type="match status" value="1"/>
</dbReference>
<dbReference type="FunFam" id="3.90.190.10:FF:000029">
    <property type="entry name" value="Phosphatidylinositol 3,4,5-trisphosphate 3-phosphatase and dual-specificity protein phosphatase PTEN"/>
    <property type="match status" value="1"/>
</dbReference>
<feature type="domain" description="Phosphatase tensin-type" evidence="22">
    <location>
        <begin position="72"/>
        <end position="243"/>
    </location>
</feature>
<evidence type="ECO:0000313" key="24">
    <source>
        <dbReference type="EMBL" id="KNE68345.1"/>
    </source>
</evidence>
<dbReference type="GO" id="GO:0043491">
    <property type="term" value="P:phosphatidylinositol 3-kinase/protein kinase B signal transduction"/>
    <property type="evidence" value="ECO:0007669"/>
    <property type="project" value="TreeGrafter"/>
</dbReference>
<evidence type="ECO:0000259" key="21">
    <source>
        <dbReference type="PROSITE" id="PS50056"/>
    </source>
</evidence>
<dbReference type="GO" id="GO:0004725">
    <property type="term" value="F:protein tyrosine phosphatase activity"/>
    <property type="evidence" value="ECO:0007669"/>
    <property type="project" value="UniProtKB-EC"/>
</dbReference>
<dbReference type="CDD" id="cd14509">
    <property type="entry name" value="PTP_PTEN"/>
    <property type="match status" value="1"/>
</dbReference>
<evidence type="ECO:0000256" key="4">
    <source>
        <dbReference type="ARBA" id="ARBA00013064"/>
    </source>
</evidence>
<dbReference type="GO" id="GO:0042995">
    <property type="term" value="C:cell projection"/>
    <property type="evidence" value="ECO:0007669"/>
    <property type="project" value="UniProtKB-ARBA"/>
</dbReference>
<protein>
    <recommendedName>
        <fullName evidence="12">Phosphatidylinositol 3,4,5-trisphosphate 3-phosphatase and dual-specificity protein phosphatase PTEN</fullName>
        <ecNumber evidence="5">3.1.3.16</ecNumber>
        <ecNumber evidence="4">3.1.3.48</ecNumber>
        <ecNumber evidence="3">3.1.3.67</ecNumber>
    </recommendedName>
    <alternativeName>
        <fullName evidence="16">Inositol polyphosphate 3-phosphatase</fullName>
    </alternativeName>
</protein>
<comment type="catalytic activity">
    <reaction evidence="18">
        <text>O-phospho-L-threonyl-[protein] + H2O = L-threonyl-[protein] + phosphate</text>
        <dbReference type="Rhea" id="RHEA:47004"/>
        <dbReference type="Rhea" id="RHEA-COMP:11060"/>
        <dbReference type="Rhea" id="RHEA-COMP:11605"/>
        <dbReference type="ChEBI" id="CHEBI:15377"/>
        <dbReference type="ChEBI" id="CHEBI:30013"/>
        <dbReference type="ChEBI" id="CHEBI:43474"/>
        <dbReference type="ChEBI" id="CHEBI:61977"/>
        <dbReference type="EC" id="3.1.3.16"/>
    </reaction>
    <physiologicalReaction direction="left-to-right" evidence="18">
        <dbReference type="Rhea" id="RHEA:47005"/>
    </physiologicalReaction>
</comment>
<dbReference type="PANTHER" id="PTHR12305:SF81">
    <property type="entry name" value="PHOSPHATIDYLINOSITOL 3,4,5-TRISPHOSPHATE 3-PHOSPHATASE AND DUAL-SPECIFICITY PROTEIN PHOSPHATASE PTEN"/>
    <property type="match status" value="1"/>
</dbReference>
<dbReference type="GO" id="GO:0048870">
    <property type="term" value="P:cell motility"/>
    <property type="evidence" value="ECO:0007669"/>
    <property type="project" value="TreeGrafter"/>
</dbReference>
<dbReference type="EC" id="3.1.3.48" evidence="4"/>
<dbReference type="GO" id="GO:0016314">
    <property type="term" value="F:phosphatidylinositol-3,4,5-trisphosphate 3-phosphatase activity"/>
    <property type="evidence" value="ECO:0007669"/>
    <property type="project" value="UniProtKB-EC"/>
</dbReference>